<feature type="transmembrane region" description="Helical" evidence="1">
    <location>
        <begin position="6"/>
        <end position="28"/>
    </location>
</feature>
<dbReference type="AlphaFoldDB" id="A0AAD9PSB8"/>
<dbReference type="PANTHER" id="PTHR31302:SF0">
    <property type="entry name" value="TRANSMEMBRANE PROTEIN WITH METALLOPHOSPHOESTERASE DOMAIN"/>
    <property type="match status" value="1"/>
</dbReference>
<name>A0AAD9PSB8_ACRCE</name>
<dbReference type="PANTHER" id="PTHR31302">
    <property type="entry name" value="TRANSMEMBRANE PROTEIN WITH METALLOPHOSPHOESTERASE DOMAIN-RELATED"/>
    <property type="match status" value="1"/>
</dbReference>
<dbReference type="SUPFAM" id="SSF56300">
    <property type="entry name" value="Metallo-dependent phosphatases"/>
    <property type="match status" value="1"/>
</dbReference>
<comment type="caution">
    <text evidence="3">The sequence shown here is derived from an EMBL/GenBank/DDBJ whole genome shotgun (WGS) entry which is preliminary data.</text>
</comment>
<dbReference type="InterPro" id="IPR029052">
    <property type="entry name" value="Metallo-depent_PP-like"/>
</dbReference>
<evidence type="ECO:0000256" key="1">
    <source>
        <dbReference type="SAM" id="Phobius"/>
    </source>
</evidence>
<accession>A0AAD9PSB8</accession>
<evidence type="ECO:0000313" key="4">
    <source>
        <dbReference type="Proteomes" id="UP001249851"/>
    </source>
</evidence>
<feature type="transmembrane region" description="Helical" evidence="1">
    <location>
        <begin position="147"/>
        <end position="166"/>
    </location>
</feature>
<dbReference type="EMBL" id="JARQWQ010000155">
    <property type="protein sequence ID" value="KAK2548127.1"/>
    <property type="molecule type" value="Genomic_DNA"/>
</dbReference>
<feature type="transmembrane region" description="Helical" evidence="1">
    <location>
        <begin position="105"/>
        <end position="127"/>
    </location>
</feature>
<dbReference type="CDD" id="cd07385">
    <property type="entry name" value="MPP_YkuE_C"/>
    <property type="match status" value="1"/>
</dbReference>
<dbReference type="Gene3D" id="3.60.21.10">
    <property type="match status" value="1"/>
</dbReference>
<sequence>MDRVLIALGAIVSLNVMSILGTSFLNLNEKTKYKLILVQALLTVQSVMFFSARYLWIRLCCPLFNHPSFFNRALLTIVILVLGLSQSSIVLGLIFSGEEPHWISLLSYSCLGVLILLTTTTVLSDLFSSASGLLQRSGSKPSSTQYARLQIIVIVILSALFTALALHNGLKEPLLKTVRIPIKDLPAEFHGFTIVHLPDLHVGPTVGKTMLNKVVEASNKLNPDAITLAGDLVDSTVFQIRQAVKPLLKLKARYGVYFVTGNHEYYTGDVDGWLKELEYLGVTPLQNSHVVLTHPKKPLAKLCIAGVDDTEGRFLRSGDHGMDIGKALKGVDPDTPTILLAHRPKAAKLALDSHRVDIVLSGHTHGGQLFPIHLWHLLREPYFAGLYQHEKGSHVYISSGVHFWGMPMRLWSEAEITLVTLIASK</sequence>
<evidence type="ECO:0000259" key="2">
    <source>
        <dbReference type="Pfam" id="PF00149"/>
    </source>
</evidence>
<feature type="transmembrane region" description="Helical" evidence="1">
    <location>
        <begin position="69"/>
        <end position="93"/>
    </location>
</feature>
<feature type="transmembrane region" description="Helical" evidence="1">
    <location>
        <begin position="35"/>
        <end position="57"/>
    </location>
</feature>
<dbReference type="InterPro" id="IPR004843">
    <property type="entry name" value="Calcineurin-like_PHP"/>
</dbReference>
<keyword evidence="1" id="KW-0472">Membrane</keyword>
<reference evidence="3" key="2">
    <citation type="journal article" date="2023" name="Science">
        <title>Genomic signatures of disease resistance in endangered staghorn corals.</title>
        <authorList>
            <person name="Vollmer S.V."/>
            <person name="Selwyn J.D."/>
            <person name="Despard B.A."/>
            <person name="Roesel C.L."/>
        </authorList>
    </citation>
    <scope>NUCLEOTIDE SEQUENCE</scope>
    <source>
        <strain evidence="3">K2</strain>
    </source>
</reference>
<dbReference type="Proteomes" id="UP001249851">
    <property type="component" value="Unassembled WGS sequence"/>
</dbReference>
<keyword evidence="1" id="KW-1133">Transmembrane helix</keyword>
<evidence type="ECO:0000313" key="3">
    <source>
        <dbReference type="EMBL" id="KAK2548127.1"/>
    </source>
</evidence>
<dbReference type="GO" id="GO:0016787">
    <property type="term" value="F:hydrolase activity"/>
    <property type="evidence" value="ECO:0007669"/>
    <property type="project" value="InterPro"/>
</dbReference>
<keyword evidence="4" id="KW-1185">Reference proteome</keyword>
<dbReference type="Pfam" id="PF00149">
    <property type="entry name" value="Metallophos"/>
    <property type="match status" value="1"/>
</dbReference>
<feature type="domain" description="Calcineurin-like phosphoesterase" evidence="2">
    <location>
        <begin position="193"/>
        <end position="366"/>
    </location>
</feature>
<keyword evidence="1 3" id="KW-0812">Transmembrane</keyword>
<proteinExistence type="predicted"/>
<dbReference type="InterPro" id="IPR051158">
    <property type="entry name" value="Metallophosphoesterase_sf"/>
</dbReference>
<reference evidence="3" key="1">
    <citation type="journal article" date="2023" name="G3 (Bethesda)">
        <title>Whole genome assembly and annotation of the endangered Caribbean coral Acropora cervicornis.</title>
        <authorList>
            <person name="Selwyn J.D."/>
            <person name="Vollmer S.V."/>
        </authorList>
    </citation>
    <scope>NUCLEOTIDE SEQUENCE</scope>
    <source>
        <strain evidence="3">K2</strain>
    </source>
</reference>
<organism evidence="3 4">
    <name type="scientific">Acropora cervicornis</name>
    <name type="common">Staghorn coral</name>
    <dbReference type="NCBI Taxonomy" id="6130"/>
    <lineage>
        <taxon>Eukaryota</taxon>
        <taxon>Metazoa</taxon>
        <taxon>Cnidaria</taxon>
        <taxon>Anthozoa</taxon>
        <taxon>Hexacorallia</taxon>
        <taxon>Scleractinia</taxon>
        <taxon>Astrocoeniina</taxon>
        <taxon>Acroporidae</taxon>
        <taxon>Acropora</taxon>
    </lineage>
</organism>
<protein>
    <submittedName>
        <fullName evidence="3">Transmembrane protein with metallophosphoesterase domain</fullName>
    </submittedName>
</protein>
<gene>
    <name evidence="3" type="ORF">P5673_031734</name>
</gene>